<reference evidence="1" key="1">
    <citation type="submission" date="2021-06" db="EMBL/GenBank/DDBJ databases">
        <authorList>
            <person name="Kallberg Y."/>
            <person name="Tangrot J."/>
            <person name="Rosling A."/>
        </authorList>
    </citation>
    <scope>NUCLEOTIDE SEQUENCE</scope>
    <source>
        <strain evidence="1">MA453B</strain>
    </source>
</reference>
<organism evidence="1 2">
    <name type="scientific">Dentiscutata erythropus</name>
    <dbReference type="NCBI Taxonomy" id="1348616"/>
    <lineage>
        <taxon>Eukaryota</taxon>
        <taxon>Fungi</taxon>
        <taxon>Fungi incertae sedis</taxon>
        <taxon>Mucoromycota</taxon>
        <taxon>Glomeromycotina</taxon>
        <taxon>Glomeromycetes</taxon>
        <taxon>Diversisporales</taxon>
        <taxon>Gigasporaceae</taxon>
        <taxon>Dentiscutata</taxon>
    </lineage>
</organism>
<dbReference type="EMBL" id="CAJVPY010000110">
    <property type="protein sequence ID" value="CAG8450478.1"/>
    <property type="molecule type" value="Genomic_DNA"/>
</dbReference>
<name>A0A9N8YW41_9GLOM</name>
<keyword evidence="2" id="KW-1185">Reference proteome</keyword>
<protein>
    <submittedName>
        <fullName evidence="1">19053_t:CDS:1</fullName>
    </submittedName>
</protein>
<sequence length="95" mass="10640">SKSFKLANDAIINKSESESSNLQTFQDIEIYNLTIAEDETNLSGTFKSDEITVSEVDKLLAEIYTNIVSLTKDESIKVCDYHIAFKEEKAKGART</sequence>
<feature type="non-terminal residue" evidence="1">
    <location>
        <position position="95"/>
    </location>
</feature>
<dbReference type="Proteomes" id="UP000789405">
    <property type="component" value="Unassembled WGS sequence"/>
</dbReference>
<evidence type="ECO:0000313" key="2">
    <source>
        <dbReference type="Proteomes" id="UP000789405"/>
    </source>
</evidence>
<proteinExistence type="predicted"/>
<evidence type="ECO:0000313" key="1">
    <source>
        <dbReference type="EMBL" id="CAG8450478.1"/>
    </source>
</evidence>
<gene>
    <name evidence="1" type="ORF">DERYTH_LOCUS485</name>
</gene>
<comment type="caution">
    <text evidence="1">The sequence shown here is derived from an EMBL/GenBank/DDBJ whole genome shotgun (WGS) entry which is preliminary data.</text>
</comment>
<dbReference type="AlphaFoldDB" id="A0A9N8YW41"/>
<accession>A0A9N8YW41</accession>